<protein>
    <submittedName>
        <fullName evidence="4">Alpha/beta hydrolase</fullName>
    </submittedName>
</protein>
<dbReference type="InterPro" id="IPR054363">
    <property type="entry name" value="GH95_cat"/>
</dbReference>
<feature type="domain" description="Alpha fucosidase A-like C-terminal" evidence="2">
    <location>
        <begin position="730"/>
        <end position="825"/>
    </location>
</feature>
<dbReference type="Pfam" id="PF14498">
    <property type="entry name" value="Glyco_hyd_65N_2"/>
    <property type="match status" value="1"/>
</dbReference>
<feature type="domain" description="Glycosyl hydrolase family 95 catalytic" evidence="3">
    <location>
        <begin position="305"/>
        <end position="728"/>
    </location>
</feature>
<dbReference type="SUPFAM" id="SSF48208">
    <property type="entry name" value="Six-hairpin glycosidases"/>
    <property type="match status" value="1"/>
</dbReference>
<dbReference type="EMBL" id="AP019376">
    <property type="protein sequence ID" value="BBH86487.1"/>
    <property type="molecule type" value="Genomic_DNA"/>
</dbReference>
<evidence type="ECO:0000259" key="2">
    <source>
        <dbReference type="Pfam" id="PF21307"/>
    </source>
</evidence>
<gene>
    <name evidence="4" type="ORF">KTC_12380</name>
</gene>
<dbReference type="Gene3D" id="1.50.10.10">
    <property type="match status" value="1"/>
</dbReference>
<dbReference type="InterPro" id="IPR049053">
    <property type="entry name" value="AFCA-like_C"/>
</dbReference>
<keyword evidence="4" id="KW-0378">Hydrolase</keyword>
<organism evidence="4">
    <name type="scientific">Thermosporothrix sp. COM3</name>
    <dbReference type="NCBI Taxonomy" id="2490863"/>
    <lineage>
        <taxon>Bacteria</taxon>
        <taxon>Bacillati</taxon>
        <taxon>Chloroflexota</taxon>
        <taxon>Ktedonobacteria</taxon>
        <taxon>Ktedonobacterales</taxon>
        <taxon>Thermosporotrichaceae</taxon>
        <taxon>Thermosporothrix</taxon>
    </lineage>
</organism>
<dbReference type="PANTHER" id="PTHR31084">
    <property type="entry name" value="ALPHA-L-FUCOSIDASE 2"/>
    <property type="match status" value="1"/>
</dbReference>
<dbReference type="GO" id="GO:0005975">
    <property type="term" value="P:carbohydrate metabolic process"/>
    <property type="evidence" value="ECO:0007669"/>
    <property type="project" value="InterPro"/>
</dbReference>
<sequence length="828" mass="92452">MKLDAQASEAARLGLHCKTVKGTSVSMKLWYRKPASVWMEALPVGNGHLGAMVHGGIEEELLQLNEDTLWSGEPRDPKYDEAASHLTELRRLVMEEHDYVAADALVQRIQGPYTQAYLPLGNLRLTFQHAGQVTDYRRELDLQTALSSVRYRVGEQTYRREVFASAVDDVLVVRLACDEGGTISFTISLDSPLQAQVVAVGPDGLHLSGRCPVHADPVYHQSEHPIIYEENKGIRFDTQMQVVLDGGRVFAAEDSTLTVENARSATLLLATVTSFRGFDRDPADHDEDITALCTAKLVAAAQKDYAALFEAHVRDHQRLFQRVTFYLDENDFAEIPTDERLKALRKGEQDLQLLALYFHYGRYLLITGSRPGTQPATLQGIWNDQLQPPWSSNYTININTEMNYWLAETCNLPECHEPLFALIEGLSVTGAKTARAYYQCEGWVAHHNTDLWRHSEPVGAGSGGPQWANWPLGGAWLCQHLWEHYAFSGNREFLAQRAYPLMKGAARFFLDFLIEDEHGNLLTCPSTSPENTFITPDGKRATVSAGTTMDMTIIRELFTNCIKASHILGCDAEFAAQLEQARARLLPPKIGQNGQLQEWKEDFAEAEPGHRHLSHLYGLYPGEEITLEKTPELARAAKRSLELRLEHKGGHTGWSRAWVIALWARLREGNEAYTHLLQLLARLTATNLFDMHPTHLPTGADNEDDEMRSALFQIDGNFGAPAAIAEMLLQSHAGEIALLPALPDAWKRGEITGLRARGGVEVDIRWLPDSTTVVLRAQNGGTYRLRAPRDQQLAQVSDQAGQNISWSVENGRILLPLEAGATYELAFR</sequence>
<evidence type="ECO:0000259" key="3">
    <source>
        <dbReference type="Pfam" id="PF22124"/>
    </source>
</evidence>
<feature type="domain" description="Glycosyl hydrolase family 95 N-terminal" evidence="1">
    <location>
        <begin position="29"/>
        <end position="276"/>
    </location>
</feature>
<reference evidence="4" key="1">
    <citation type="submission" date="2018-12" db="EMBL/GenBank/DDBJ databases">
        <title>Novel natural products biosynthetic potential of the class Ktedonobacteria.</title>
        <authorList>
            <person name="Zheng Y."/>
            <person name="Saitou A."/>
            <person name="Wang C.M."/>
            <person name="Toyoda A."/>
            <person name="Minakuchi Y."/>
            <person name="Sekiguchi Y."/>
            <person name="Ueda K."/>
            <person name="Takano H."/>
            <person name="Sakai Y."/>
            <person name="Yokota A."/>
            <person name="Yabe S."/>
        </authorList>
    </citation>
    <scope>NUCLEOTIDE SEQUENCE</scope>
    <source>
        <strain evidence="4">COM3</strain>
    </source>
</reference>
<dbReference type="InterPro" id="IPR027414">
    <property type="entry name" value="GH95_N_dom"/>
</dbReference>
<dbReference type="FunFam" id="1.50.10.10:FF:000028">
    <property type="entry name" value="Alpha-L-fucosidase 2"/>
    <property type="match status" value="1"/>
</dbReference>
<accession>A0A455SDH2</accession>
<dbReference type="Pfam" id="PF21307">
    <property type="entry name" value="Glyco_hydro_95_C"/>
    <property type="match status" value="1"/>
</dbReference>
<dbReference type="InterPro" id="IPR012341">
    <property type="entry name" value="6hp_glycosidase-like_sf"/>
</dbReference>
<evidence type="ECO:0000259" key="1">
    <source>
        <dbReference type="Pfam" id="PF14498"/>
    </source>
</evidence>
<dbReference type="PIRSF" id="PIRSF007663">
    <property type="entry name" value="UCP007663"/>
    <property type="match status" value="1"/>
</dbReference>
<evidence type="ECO:0000313" key="4">
    <source>
        <dbReference type="EMBL" id="BBH86487.1"/>
    </source>
</evidence>
<proteinExistence type="predicted"/>
<dbReference type="Gene3D" id="2.60.40.1180">
    <property type="entry name" value="Golgi alpha-mannosidase II"/>
    <property type="match status" value="1"/>
</dbReference>
<name>A0A455SDH2_9CHLR</name>
<dbReference type="GO" id="GO:0004560">
    <property type="term" value="F:alpha-L-fucosidase activity"/>
    <property type="evidence" value="ECO:0007669"/>
    <property type="project" value="InterPro"/>
</dbReference>
<dbReference type="Pfam" id="PF22124">
    <property type="entry name" value="Glyco_hydro_95_cat"/>
    <property type="match status" value="1"/>
</dbReference>
<dbReference type="PANTHER" id="PTHR31084:SF0">
    <property type="entry name" value="ALPHA-L-FUCOSIDASE 2"/>
    <property type="match status" value="1"/>
</dbReference>
<dbReference type="InterPro" id="IPR016518">
    <property type="entry name" value="Alpha-L-fucosidase"/>
</dbReference>
<dbReference type="InterPro" id="IPR013780">
    <property type="entry name" value="Glyco_hydro_b"/>
</dbReference>
<dbReference type="InterPro" id="IPR008928">
    <property type="entry name" value="6-hairpin_glycosidase_sf"/>
</dbReference>
<dbReference type="Gene3D" id="2.70.98.50">
    <property type="entry name" value="putative glycoside hydrolase family protein from bacillus halodurans"/>
    <property type="match status" value="1"/>
</dbReference>
<dbReference type="AlphaFoldDB" id="A0A455SDH2"/>